<name>A0A644VN52_9ZZZZ</name>
<proteinExistence type="predicted"/>
<evidence type="ECO:0000256" key="1">
    <source>
        <dbReference type="SAM" id="MobiDB-lite"/>
    </source>
</evidence>
<comment type="caution">
    <text evidence="2">The sequence shown here is derived from an EMBL/GenBank/DDBJ whole genome shotgun (WGS) entry which is preliminary data.</text>
</comment>
<feature type="region of interest" description="Disordered" evidence="1">
    <location>
        <begin position="124"/>
        <end position="178"/>
    </location>
</feature>
<protein>
    <submittedName>
        <fullName evidence="2">Uncharacterized protein</fullName>
    </submittedName>
</protein>
<dbReference type="AlphaFoldDB" id="A0A644VN52"/>
<feature type="compositionally biased region" description="Low complexity" evidence="1">
    <location>
        <begin position="149"/>
        <end position="161"/>
    </location>
</feature>
<evidence type="ECO:0000313" key="2">
    <source>
        <dbReference type="EMBL" id="MPL92620.1"/>
    </source>
</evidence>
<gene>
    <name evidence="2" type="ORF">SDC9_38733</name>
</gene>
<accession>A0A644VN52</accession>
<feature type="compositionally biased region" description="Basic and acidic residues" evidence="1">
    <location>
        <begin position="162"/>
        <end position="178"/>
    </location>
</feature>
<sequence>MDEHVLGLAPDIGEAKALALVKPLHPRRFKRQRGQRLGIGLAEILDRGRASLGLGRHDLDHLDRLRAARRRLHHHRDAGIVGDRALPEIAQHIGMQQDVGTALLIDDEAEPLARVEPFYAPRHGPGFGPQIVHHHPSITSTRHSRSGVSPPLRSTLTPRPTDSSRKSKENPTRAIHEA</sequence>
<dbReference type="EMBL" id="VSSQ01000364">
    <property type="protein sequence ID" value="MPL92620.1"/>
    <property type="molecule type" value="Genomic_DNA"/>
</dbReference>
<reference evidence="2" key="1">
    <citation type="submission" date="2019-08" db="EMBL/GenBank/DDBJ databases">
        <authorList>
            <person name="Kucharzyk K."/>
            <person name="Murdoch R.W."/>
            <person name="Higgins S."/>
            <person name="Loffler F."/>
        </authorList>
    </citation>
    <scope>NUCLEOTIDE SEQUENCE</scope>
</reference>
<organism evidence="2">
    <name type="scientific">bioreactor metagenome</name>
    <dbReference type="NCBI Taxonomy" id="1076179"/>
    <lineage>
        <taxon>unclassified sequences</taxon>
        <taxon>metagenomes</taxon>
        <taxon>ecological metagenomes</taxon>
    </lineage>
</organism>